<name>A0ABY1WYU9_9HYPH</name>
<sequence length="69" mass="7994">MHYAAVRCCGLHFIVEICCDRARLGRGASGRAGLRASHRKNVDRWPRYSENVTFQLWRNFNFAAAKLRL</sequence>
<proteinExistence type="predicted"/>
<organism evidence="1 2">
    <name type="scientific">Rhizobium ruizarguesonis</name>
    <dbReference type="NCBI Taxonomy" id="2081791"/>
    <lineage>
        <taxon>Bacteria</taxon>
        <taxon>Pseudomonadati</taxon>
        <taxon>Pseudomonadota</taxon>
        <taxon>Alphaproteobacteria</taxon>
        <taxon>Hyphomicrobiales</taxon>
        <taxon>Rhizobiaceae</taxon>
        <taxon>Rhizobium/Agrobacterium group</taxon>
        <taxon>Rhizobium</taxon>
    </lineage>
</organism>
<evidence type="ECO:0000313" key="2">
    <source>
        <dbReference type="Proteomes" id="UP000291659"/>
    </source>
</evidence>
<evidence type="ECO:0008006" key="3">
    <source>
        <dbReference type="Google" id="ProtNLM"/>
    </source>
</evidence>
<evidence type="ECO:0000313" key="1">
    <source>
        <dbReference type="EMBL" id="TAX65706.1"/>
    </source>
</evidence>
<accession>A0ABY1WYU9</accession>
<comment type="caution">
    <text evidence="1">The sequence shown here is derived from an EMBL/GenBank/DDBJ whole genome shotgun (WGS) entry which is preliminary data.</text>
</comment>
<dbReference type="Proteomes" id="UP000291659">
    <property type="component" value="Unassembled WGS sequence"/>
</dbReference>
<keyword evidence="2" id="KW-1185">Reference proteome</keyword>
<dbReference type="EMBL" id="SIOX01000010">
    <property type="protein sequence ID" value="TAX65706.1"/>
    <property type="molecule type" value="Genomic_DNA"/>
</dbReference>
<reference evidence="1 2" key="1">
    <citation type="submission" date="2019-02" db="EMBL/GenBank/DDBJ databases">
        <title>The genomic architecture of introgression among sibling species of bacteria.</title>
        <authorList>
            <person name="Cavassim M.I.A."/>
            <person name="Moeskjaer S."/>
            <person name="Moslemi C."/>
            <person name="Fields B."/>
            <person name="Bachmann A."/>
            <person name="Vilhjalmsson B."/>
            <person name="Schierup M.H."/>
            <person name="Young J.P.W."/>
            <person name="Andersen S.U."/>
        </authorList>
    </citation>
    <scope>NUCLEOTIDE SEQUENCE [LARGE SCALE GENOMIC DNA]</scope>
    <source>
        <strain evidence="1 2">SM141A</strain>
    </source>
</reference>
<protein>
    <recommendedName>
        <fullName evidence="3">Secreted protein</fullName>
    </recommendedName>
</protein>
<gene>
    <name evidence="1" type="ORF">ELH98_33940</name>
</gene>